<evidence type="ECO:0000256" key="1">
    <source>
        <dbReference type="ARBA" id="ARBA00022630"/>
    </source>
</evidence>
<protein>
    <submittedName>
        <fullName evidence="4">Multimeric flavodoxin WrbA</fullName>
    </submittedName>
</protein>
<keyword evidence="7" id="KW-1185">Reference proteome</keyword>
<dbReference type="Pfam" id="PF03358">
    <property type="entry name" value="FMN_red"/>
    <property type="match status" value="1"/>
</dbReference>
<dbReference type="EMBL" id="MTKS01000090">
    <property type="protein sequence ID" value="RWX51727.1"/>
    <property type="molecule type" value="Genomic_DNA"/>
</dbReference>
<dbReference type="SUPFAM" id="SSF52218">
    <property type="entry name" value="Flavoproteins"/>
    <property type="match status" value="1"/>
</dbReference>
<dbReference type="EMBL" id="MTKQ01000127">
    <property type="protein sequence ID" value="RWX48044.1"/>
    <property type="molecule type" value="Genomic_DNA"/>
</dbReference>
<name>A0A444J4M5_9BACT</name>
<dbReference type="AlphaFoldDB" id="A0A444J4M5"/>
<evidence type="ECO:0000313" key="4">
    <source>
        <dbReference type="EMBL" id="RWX48044.1"/>
    </source>
</evidence>
<dbReference type="Proteomes" id="UP000286862">
    <property type="component" value="Unassembled WGS sequence"/>
</dbReference>
<dbReference type="InterPro" id="IPR005025">
    <property type="entry name" value="FMN_Rdtase-like_dom"/>
</dbReference>
<evidence type="ECO:0000313" key="6">
    <source>
        <dbReference type="Proteomes" id="UP000286862"/>
    </source>
</evidence>
<dbReference type="Proteomes" id="UP000288892">
    <property type="component" value="Unassembled WGS sequence"/>
</dbReference>
<keyword evidence="1" id="KW-0285">Flavoprotein</keyword>
<dbReference type="GO" id="GO:0016491">
    <property type="term" value="F:oxidoreductase activity"/>
    <property type="evidence" value="ECO:0007669"/>
    <property type="project" value="InterPro"/>
</dbReference>
<gene>
    <name evidence="4" type="ORF">VT99_11273</name>
    <name evidence="5" type="ORF">VU01_10903</name>
</gene>
<dbReference type="InterPro" id="IPR029039">
    <property type="entry name" value="Flavoprotein-like_sf"/>
</dbReference>
<keyword evidence="2" id="KW-0288">FMN</keyword>
<feature type="domain" description="NADPH-dependent FMN reductase-like" evidence="3">
    <location>
        <begin position="63"/>
        <end position="220"/>
    </location>
</feature>
<organism evidence="4 6">
    <name type="scientific">Candidatus Electrothrix marina</name>
    <dbReference type="NCBI Taxonomy" id="1859130"/>
    <lineage>
        <taxon>Bacteria</taxon>
        <taxon>Pseudomonadati</taxon>
        <taxon>Thermodesulfobacteriota</taxon>
        <taxon>Desulfobulbia</taxon>
        <taxon>Desulfobulbales</taxon>
        <taxon>Desulfobulbaceae</taxon>
        <taxon>Candidatus Electrothrix</taxon>
    </lineage>
</organism>
<dbReference type="PANTHER" id="PTHR43278">
    <property type="entry name" value="NAD(P)H-DEPENDENT FMN-CONTAINING OXIDOREDUCTASE YWQN-RELATED"/>
    <property type="match status" value="1"/>
</dbReference>
<dbReference type="Gene3D" id="3.40.50.360">
    <property type="match status" value="1"/>
</dbReference>
<accession>A0A444J4M5</accession>
<sequence length="261" mass="28087">MVTVMVFRVKVSGVIDFAPQPLQGRQGKVKSLLSITRPFAGIFLSFFMSYESRTTNTRKRSVMKIIGVAASPRTNKSTRFLLEQCLDAIKNASEASKNGIEVELIDLAPLEIQGCIACDACKKGVLCSQDDGFQEIIPKLADPEVVGIIMATPVYMGCMTSRAKAFIDRTVLFRRNGFLFKNKLGGVIAVGGSRNGGQELTVQAVHAAMMIHDMIIVGDGDHFGGAAWGNHPDGYEADTTGIATARNLGIRMGEVAATLRG</sequence>
<dbReference type="InterPro" id="IPR051796">
    <property type="entry name" value="ISF_SsuE-like"/>
</dbReference>
<proteinExistence type="predicted"/>
<dbReference type="PANTHER" id="PTHR43278:SF1">
    <property type="entry name" value="IRON-SULFUR FLAVOPROTEIN MJ1083"/>
    <property type="match status" value="1"/>
</dbReference>
<evidence type="ECO:0000313" key="5">
    <source>
        <dbReference type="EMBL" id="RWX51727.1"/>
    </source>
</evidence>
<comment type="caution">
    <text evidence="4">The sequence shown here is derived from an EMBL/GenBank/DDBJ whole genome shotgun (WGS) entry which is preliminary data.</text>
</comment>
<reference evidence="6 7" key="1">
    <citation type="submission" date="2017-01" db="EMBL/GenBank/DDBJ databases">
        <title>The cable genome- insights into the physiology and evolution of filamentous bacteria capable of sulfide oxidation via long distance electron transfer.</title>
        <authorList>
            <person name="Schreiber L."/>
            <person name="Bjerg J.T."/>
            <person name="Boggild A."/>
            <person name="Van De Vossenberg J."/>
            <person name="Meysman F."/>
            <person name="Nielsen L.P."/>
            <person name="Schramm A."/>
            <person name="Kjeldsen K.U."/>
        </authorList>
    </citation>
    <scope>NUCLEOTIDE SEQUENCE [LARGE SCALE GENOMIC DNA]</scope>
    <source>
        <strain evidence="4">A2</strain>
        <strain evidence="5">A5</strain>
    </source>
</reference>
<evidence type="ECO:0000313" key="7">
    <source>
        <dbReference type="Proteomes" id="UP000288892"/>
    </source>
</evidence>
<evidence type="ECO:0000259" key="3">
    <source>
        <dbReference type="Pfam" id="PF03358"/>
    </source>
</evidence>
<evidence type="ECO:0000256" key="2">
    <source>
        <dbReference type="ARBA" id="ARBA00022643"/>
    </source>
</evidence>